<protein>
    <submittedName>
        <fullName evidence="1">Uncharacterized protein</fullName>
    </submittedName>
</protein>
<sequence length="333" mass="34359">MATNVNQLTDIMRQIMAEVRSWYEIPGWIDLGHTPTYVSATVFTVTGDQRTTYEVGRRVRAINNVGTTIYGTITASAYTVTTSVTVSWDSGSLDTNVAEVAVGAASVAGAWIAIQSLKGLGSLAAKSTIATADITDAAVTAVKIANSVLTTAKFAAASIANAAADFVSGASTKFATAGGVFDYIINDLGVKNKAYAENTSQVTLSATPFDGTIPQNTEGTQVLSQTFTPKKTTSRVRISIQSTGDTTSNTPTTVVAALFLNSGSDAIAAKASSTASALGNWWTVSLDFEHVPGVATEVTYTVRLGIGSGGARINGPVNFGGVGKGATMTIEEV</sequence>
<comment type="caution">
    <text evidence="1">The sequence shown here is derived from an EMBL/GenBank/DDBJ whole genome shotgun (WGS) entry which is preliminary data.</text>
</comment>
<dbReference type="RefSeq" id="WP_063951316.1">
    <property type="nucleotide sequence ID" value="NZ_LXPS01000039.1"/>
</dbReference>
<dbReference type="Proteomes" id="UP000077098">
    <property type="component" value="Unassembled WGS sequence"/>
</dbReference>
<evidence type="ECO:0000313" key="2">
    <source>
        <dbReference type="Proteomes" id="UP000077098"/>
    </source>
</evidence>
<organism evidence="1 2">
    <name type="scientific">Agrobacterium tumefaciens</name>
    <dbReference type="NCBI Taxonomy" id="358"/>
    <lineage>
        <taxon>Bacteria</taxon>
        <taxon>Pseudomonadati</taxon>
        <taxon>Pseudomonadota</taxon>
        <taxon>Alphaproteobacteria</taxon>
        <taxon>Hyphomicrobiales</taxon>
        <taxon>Rhizobiaceae</taxon>
        <taxon>Rhizobium/Agrobacterium group</taxon>
        <taxon>Agrobacterium</taxon>
        <taxon>Agrobacterium tumefaciens complex</taxon>
    </lineage>
</organism>
<dbReference type="EMBL" id="LXPS01000039">
    <property type="protein sequence ID" value="OAE37635.1"/>
    <property type="molecule type" value="Genomic_DNA"/>
</dbReference>
<gene>
    <name evidence="1" type="ORF">A7J57_08640</name>
</gene>
<evidence type="ECO:0000313" key="1">
    <source>
        <dbReference type="EMBL" id="OAE37635.1"/>
    </source>
</evidence>
<name>A0A176WW65_AGRTU</name>
<proteinExistence type="predicted"/>
<reference evidence="1 2" key="1">
    <citation type="submission" date="2016-05" db="EMBL/GenBank/DDBJ databases">
        <authorList>
            <person name="Lavstsen T."/>
            <person name="Jespersen J.S."/>
        </authorList>
    </citation>
    <scope>NUCLEOTIDE SEQUENCE [LARGE SCALE GENOMIC DNA]</scope>
    <source>
        <strain evidence="1 2">KCJ1736</strain>
    </source>
</reference>
<dbReference type="AlphaFoldDB" id="A0A176WW65"/>
<accession>A0A176WW65</accession>